<feature type="compositionally biased region" description="Polar residues" evidence="1">
    <location>
        <begin position="93"/>
        <end position="106"/>
    </location>
</feature>
<feature type="region of interest" description="Disordered" evidence="1">
    <location>
        <begin position="91"/>
        <end position="149"/>
    </location>
</feature>
<feature type="compositionally biased region" description="Low complexity" evidence="1">
    <location>
        <begin position="29"/>
        <end position="47"/>
    </location>
</feature>
<evidence type="ECO:0000313" key="2">
    <source>
        <dbReference type="EMBL" id="KAF7673908.1"/>
    </source>
</evidence>
<organism evidence="2 3">
    <name type="scientific">Alternaria burnsii</name>
    <dbReference type="NCBI Taxonomy" id="1187904"/>
    <lineage>
        <taxon>Eukaryota</taxon>
        <taxon>Fungi</taxon>
        <taxon>Dikarya</taxon>
        <taxon>Ascomycota</taxon>
        <taxon>Pezizomycotina</taxon>
        <taxon>Dothideomycetes</taxon>
        <taxon>Pleosporomycetidae</taxon>
        <taxon>Pleosporales</taxon>
        <taxon>Pleosporineae</taxon>
        <taxon>Pleosporaceae</taxon>
        <taxon>Alternaria</taxon>
        <taxon>Alternaria sect. Alternaria</taxon>
    </lineage>
</organism>
<evidence type="ECO:0000313" key="3">
    <source>
        <dbReference type="Proteomes" id="UP000596902"/>
    </source>
</evidence>
<proteinExistence type="predicted"/>
<dbReference type="GeneID" id="62205899"/>
<gene>
    <name evidence="2" type="ORF">GT037_007674</name>
</gene>
<feature type="region of interest" description="Disordered" evidence="1">
    <location>
        <begin position="167"/>
        <end position="205"/>
    </location>
</feature>
<dbReference type="AlphaFoldDB" id="A0A8H7B2R8"/>
<keyword evidence="3" id="KW-1185">Reference proteome</keyword>
<sequence>MAPALPEAAAASANTSTLANTGFRLGEEQQFSDASDSDQSQTSQRSASPRRANGMGPATKSKKKKQKDRRKMGALADELVDVLGDAFSAPQADLQTDSVQQPNGDQTMAIDSEPAGKKMNKRTRQNLARMQARKERKVANPKMDMSEDKTLQAQIVAAERRGMSLDEYRKISSGKGMSKAAARRAKKDAIRRERAAAPVDEMDIG</sequence>
<accession>A0A8H7B2R8</accession>
<reference evidence="2" key="2">
    <citation type="submission" date="2020-08" db="EMBL/GenBank/DDBJ databases">
        <title>Draft Genome Sequence of Cumin Blight Pathogen Alternaria burnsii.</title>
        <authorList>
            <person name="Feng Z."/>
        </authorList>
    </citation>
    <scope>NUCLEOTIDE SEQUENCE</scope>
    <source>
        <strain evidence="2">CBS107.38</strain>
    </source>
</reference>
<dbReference type="Proteomes" id="UP000596902">
    <property type="component" value="Unassembled WGS sequence"/>
</dbReference>
<feature type="region of interest" description="Disordered" evidence="1">
    <location>
        <begin position="1"/>
        <end position="76"/>
    </location>
</feature>
<comment type="caution">
    <text evidence="2">The sequence shown here is derived from an EMBL/GenBank/DDBJ whole genome shotgun (WGS) entry which is preliminary data.</text>
</comment>
<name>A0A8H7B2R8_9PLEO</name>
<protein>
    <submittedName>
        <fullName evidence="2">Uncharacterized protein</fullName>
    </submittedName>
</protein>
<dbReference type="RefSeq" id="XP_038784222.1">
    <property type="nucleotide sequence ID" value="XM_038932721.1"/>
</dbReference>
<dbReference type="OrthoDB" id="3800694at2759"/>
<feature type="compositionally biased region" description="Low complexity" evidence="1">
    <location>
        <begin position="1"/>
        <end position="20"/>
    </location>
</feature>
<feature type="compositionally biased region" description="Basic residues" evidence="1">
    <location>
        <begin position="60"/>
        <end position="72"/>
    </location>
</feature>
<dbReference type="EMBL" id="JAAABM010000011">
    <property type="protein sequence ID" value="KAF7673908.1"/>
    <property type="molecule type" value="Genomic_DNA"/>
</dbReference>
<evidence type="ECO:0000256" key="1">
    <source>
        <dbReference type="SAM" id="MobiDB-lite"/>
    </source>
</evidence>
<reference evidence="2" key="1">
    <citation type="submission" date="2020-01" db="EMBL/GenBank/DDBJ databases">
        <authorList>
            <person name="Feng Z.H.Z."/>
        </authorList>
    </citation>
    <scope>NUCLEOTIDE SEQUENCE</scope>
    <source>
        <strain evidence="2">CBS107.38</strain>
    </source>
</reference>